<sequence length="98" mass="10430">MASFFTEAGKRYILQTGLSSYVGISDAASANVYRLADGTLVPPSLINPLWAPTYPRDPTNALTYITISYAPGMTVNDPIGFLDVVCGVSLGVVCQLQL</sequence>
<dbReference type="WBParaSite" id="PSAMB.scaffold1338size32746.g12528.t1">
    <property type="protein sequence ID" value="PSAMB.scaffold1338size32746.g12528.t1"/>
    <property type="gene ID" value="PSAMB.scaffold1338size32746.g12528"/>
</dbReference>
<reference evidence="2" key="1">
    <citation type="submission" date="2022-11" db="UniProtKB">
        <authorList>
            <consortium name="WormBaseParasite"/>
        </authorList>
    </citation>
    <scope>IDENTIFICATION</scope>
</reference>
<name>A0A914UY48_9BILA</name>
<dbReference type="SUPFAM" id="SSF56436">
    <property type="entry name" value="C-type lectin-like"/>
    <property type="match status" value="1"/>
</dbReference>
<proteinExistence type="predicted"/>
<dbReference type="InterPro" id="IPR016187">
    <property type="entry name" value="CTDL_fold"/>
</dbReference>
<keyword evidence="1" id="KW-1185">Reference proteome</keyword>
<organism evidence="1 2">
    <name type="scientific">Plectus sambesii</name>
    <dbReference type="NCBI Taxonomy" id="2011161"/>
    <lineage>
        <taxon>Eukaryota</taxon>
        <taxon>Metazoa</taxon>
        <taxon>Ecdysozoa</taxon>
        <taxon>Nematoda</taxon>
        <taxon>Chromadorea</taxon>
        <taxon>Plectida</taxon>
        <taxon>Plectina</taxon>
        <taxon>Plectoidea</taxon>
        <taxon>Plectidae</taxon>
        <taxon>Plectus</taxon>
    </lineage>
</organism>
<accession>A0A914UY48</accession>
<dbReference type="AlphaFoldDB" id="A0A914UY48"/>
<dbReference type="Proteomes" id="UP000887566">
    <property type="component" value="Unplaced"/>
</dbReference>
<evidence type="ECO:0000313" key="1">
    <source>
        <dbReference type="Proteomes" id="UP000887566"/>
    </source>
</evidence>
<evidence type="ECO:0000313" key="2">
    <source>
        <dbReference type="WBParaSite" id="PSAMB.scaffold1338size32746.g12528.t1"/>
    </source>
</evidence>
<protein>
    <submittedName>
        <fullName evidence="2">Uncharacterized protein</fullName>
    </submittedName>
</protein>